<gene>
    <name evidence="1" type="ORF">MmiAt1_05340</name>
</gene>
<sequence length="662" mass="74808">MLSQFKFCLLFILLLSVFGTGLAAAADDFDPDKNSLNSILSGNLHILDYQETIYVNGETVTIVNNFESVRDGNMVRTYNGATYSANSGIFNVLAVNVIQFNLSDITLNDDGQFVIYLCGSFNETDTNVTHLDRELTFKVESKEVEKLNTEDPENADPDVKKIVYPVTGGFTHDFNKKPYYIIDFSTYFNDGSSVYPDFKETVLYENNMIYSFEQGCLRMIYWYETEDENEELEDGDAKTDFIPYEPEFIMNLSSQNSFSLNHVFICPVHDSYIGYDSDSRTEKVNVAGTLLSECSETYQWNILINDDEKDGLNYLCTYQDSHTDENLNDDFEELPDVNDENAALYPHFMSLNSDALRSDLLKNRNLAVTFYPYKVIQTDDNTPDENADPNEIGNEDEKENVVSYHDAAYSFTFKREFRKISFNPVIEDGKISISVKNDLSSPEVSGLSGISFPGSEALLEVLQNSELIVENLNSEVLKSIENEYLGDETPVHAVVNIDFSNKDEINAILSETEGRVLLEFEVPMIDSEGNVIERDELNIFHIVEENGETKLVPLKIESVSRMDDYYIVTAGTPSFSSFAVASLEPEAKTSRSGSNSFGFAAEIPVNEPETKQNDTPEPYSIDIPQNPVTDIIQKVQGHLSVFSILVVLTSGLFMWDYIRRRI</sequence>
<proteinExistence type="predicted"/>
<accession>A0ABU3VNL5</accession>
<evidence type="ECO:0000313" key="2">
    <source>
        <dbReference type="Proteomes" id="UP001272052"/>
    </source>
</evidence>
<reference evidence="1 2" key="1">
    <citation type="submission" date="2023-06" db="EMBL/GenBank/DDBJ databases">
        <title>Genome sequence of Methanimicrococcus sp. At1.</title>
        <authorList>
            <person name="Protasov E."/>
            <person name="Platt K."/>
            <person name="Poehlein A."/>
            <person name="Daniel R."/>
            <person name="Brune A."/>
        </authorList>
    </citation>
    <scope>NUCLEOTIDE SEQUENCE [LARGE SCALE GENOMIC DNA]</scope>
    <source>
        <strain evidence="1 2">At1</strain>
    </source>
</reference>
<protein>
    <submittedName>
        <fullName evidence="1">Uncharacterized protein</fullName>
    </submittedName>
</protein>
<dbReference type="EMBL" id="JAWDKC010000011">
    <property type="protein sequence ID" value="MDV0444982.1"/>
    <property type="molecule type" value="Genomic_DNA"/>
</dbReference>
<organism evidence="1 2">
    <name type="scientific">Methanimicrococcus hacksteinii</name>
    <dbReference type="NCBI Taxonomy" id="3028293"/>
    <lineage>
        <taxon>Archaea</taxon>
        <taxon>Methanobacteriati</taxon>
        <taxon>Methanobacteriota</taxon>
        <taxon>Stenosarchaea group</taxon>
        <taxon>Methanomicrobia</taxon>
        <taxon>Methanosarcinales</taxon>
        <taxon>Methanosarcinaceae</taxon>
        <taxon>Methanimicrococcus</taxon>
    </lineage>
</organism>
<dbReference type="RefSeq" id="WP_318785389.1">
    <property type="nucleotide sequence ID" value="NZ_JAWDKC010000011.1"/>
</dbReference>
<dbReference type="Proteomes" id="UP001272052">
    <property type="component" value="Unassembled WGS sequence"/>
</dbReference>
<evidence type="ECO:0000313" key="1">
    <source>
        <dbReference type="EMBL" id="MDV0444982.1"/>
    </source>
</evidence>
<comment type="caution">
    <text evidence="1">The sequence shown here is derived from an EMBL/GenBank/DDBJ whole genome shotgun (WGS) entry which is preliminary data.</text>
</comment>
<keyword evidence="2" id="KW-1185">Reference proteome</keyword>
<name>A0ABU3VNL5_9EURY</name>